<feature type="transmembrane region" description="Helical" evidence="2">
    <location>
        <begin position="166"/>
        <end position="185"/>
    </location>
</feature>
<comment type="caution">
    <text evidence="3">The sequence shown here is derived from an EMBL/GenBank/DDBJ whole genome shotgun (WGS) entry which is preliminary data.</text>
</comment>
<dbReference type="EMBL" id="JAJTJA010000005">
    <property type="protein sequence ID" value="KAH8698995.1"/>
    <property type="molecule type" value="Genomic_DNA"/>
</dbReference>
<gene>
    <name evidence="3" type="ORF">BGW36DRAFT_340345</name>
</gene>
<keyword evidence="2" id="KW-0812">Transmembrane</keyword>
<keyword evidence="2" id="KW-1133">Transmembrane helix</keyword>
<feature type="transmembrane region" description="Helical" evidence="2">
    <location>
        <begin position="130"/>
        <end position="154"/>
    </location>
</feature>
<feature type="transmembrane region" description="Helical" evidence="2">
    <location>
        <begin position="197"/>
        <end position="217"/>
    </location>
</feature>
<feature type="region of interest" description="Disordered" evidence="1">
    <location>
        <begin position="1"/>
        <end position="28"/>
    </location>
</feature>
<evidence type="ECO:0000256" key="1">
    <source>
        <dbReference type="SAM" id="MobiDB-lite"/>
    </source>
</evidence>
<organism evidence="3 4">
    <name type="scientific">Talaromyces proteolyticus</name>
    <dbReference type="NCBI Taxonomy" id="1131652"/>
    <lineage>
        <taxon>Eukaryota</taxon>
        <taxon>Fungi</taxon>
        <taxon>Dikarya</taxon>
        <taxon>Ascomycota</taxon>
        <taxon>Pezizomycotina</taxon>
        <taxon>Eurotiomycetes</taxon>
        <taxon>Eurotiomycetidae</taxon>
        <taxon>Eurotiales</taxon>
        <taxon>Trichocomaceae</taxon>
        <taxon>Talaromyces</taxon>
        <taxon>Talaromyces sect. Bacilispori</taxon>
    </lineage>
</organism>
<dbReference type="Pfam" id="PF10067">
    <property type="entry name" value="DUF2306"/>
    <property type="match status" value="1"/>
</dbReference>
<accession>A0AAD4KUE8</accession>
<evidence type="ECO:0000256" key="2">
    <source>
        <dbReference type="SAM" id="Phobius"/>
    </source>
</evidence>
<dbReference type="AlphaFoldDB" id="A0AAD4KUE8"/>
<dbReference type="GeneID" id="70243357"/>
<keyword evidence="2" id="KW-0472">Membrane</keyword>
<evidence type="ECO:0000313" key="4">
    <source>
        <dbReference type="Proteomes" id="UP001201262"/>
    </source>
</evidence>
<reference evidence="3" key="1">
    <citation type="submission" date="2021-12" db="EMBL/GenBank/DDBJ databases">
        <title>Convergent genome expansion in fungi linked to evolution of root-endophyte symbiosis.</title>
        <authorList>
            <consortium name="DOE Joint Genome Institute"/>
            <person name="Ke Y.-H."/>
            <person name="Bonito G."/>
            <person name="Liao H.-L."/>
            <person name="Looney B."/>
            <person name="Rojas-Flechas A."/>
            <person name="Nash J."/>
            <person name="Hameed K."/>
            <person name="Schadt C."/>
            <person name="Martin F."/>
            <person name="Crous P.W."/>
            <person name="Miettinen O."/>
            <person name="Magnuson J.K."/>
            <person name="Labbe J."/>
            <person name="Jacobson D."/>
            <person name="Doktycz M.J."/>
            <person name="Veneault-Fourrey C."/>
            <person name="Kuo A."/>
            <person name="Mondo S."/>
            <person name="Calhoun S."/>
            <person name="Riley R."/>
            <person name="Ohm R."/>
            <person name="LaButti K."/>
            <person name="Andreopoulos B."/>
            <person name="Pangilinan J."/>
            <person name="Nolan M."/>
            <person name="Tritt A."/>
            <person name="Clum A."/>
            <person name="Lipzen A."/>
            <person name="Daum C."/>
            <person name="Barry K."/>
            <person name="Grigoriev I.V."/>
            <person name="Vilgalys R."/>
        </authorList>
    </citation>
    <scope>NUCLEOTIDE SEQUENCE</scope>
    <source>
        <strain evidence="3">PMI_201</strain>
    </source>
</reference>
<protein>
    <recommendedName>
        <fullName evidence="5">DUF2306 domain-containing protein</fullName>
    </recommendedName>
</protein>
<evidence type="ECO:0000313" key="3">
    <source>
        <dbReference type="EMBL" id="KAH8698995.1"/>
    </source>
</evidence>
<dbReference type="InterPro" id="IPR018750">
    <property type="entry name" value="DUF2306_membrane"/>
</dbReference>
<sequence>MPINETSRLLRRSSEEGRPPVGNGHTSIKTGPNFKAIFRILRPGFTKKYNFWLFSVFGFFMALFCFARLKYLSTTVLEAELTPGDWYWFRDGTLHIGFMLHLATMLPAGLLMILQFVPRIRYRFMLFHRLNGYVVIILALIGNVTAMIIARHAFGGDMGSQTCTGFLALASTVAMMLAWWNIRCLQIDLHRAWMLRAMFWMGSIVSTRVIMPLMSIIQTALGGYFVAWPCDEIRFILADREDLMMSQFPQCLMPNGTTSGWVAVEGDLDFSNPVGLGAIFNSNFGAALWLALILHMIGVEIYLAMTPIESERLRKVSYERQLAAGYENPGNCGTTVSKWGDVGPREPA</sequence>
<feature type="transmembrane region" description="Helical" evidence="2">
    <location>
        <begin position="49"/>
        <end position="69"/>
    </location>
</feature>
<dbReference type="Proteomes" id="UP001201262">
    <property type="component" value="Unassembled WGS sequence"/>
</dbReference>
<feature type="transmembrane region" description="Helical" evidence="2">
    <location>
        <begin position="286"/>
        <end position="305"/>
    </location>
</feature>
<name>A0AAD4KUE8_9EURO</name>
<keyword evidence="4" id="KW-1185">Reference proteome</keyword>
<evidence type="ECO:0008006" key="5">
    <source>
        <dbReference type="Google" id="ProtNLM"/>
    </source>
</evidence>
<dbReference type="RefSeq" id="XP_046073459.1">
    <property type="nucleotide sequence ID" value="XM_046213070.1"/>
</dbReference>
<feature type="transmembrane region" description="Helical" evidence="2">
    <location>
        <begin position="96"/>
        <end position="118"/>
    </location>
</feature>
<proteinExistence type="predicted"/>